<comment type="caution">
    <text evidence="10">Lacks conserved residue(s) required for the propagation of feature annotation.</text>
</comment>
<keyword evidence="7 10" id="KW-0067">ATP-binding</keyword>
<comment type="subunit">
    <text evidence="10">Monomer.</text>
</comment>
<keyword evidence="8 10" id="KW-0460">Magnesium</keyword>
<comment type="function">
    <text evidence="2 10 12">Catalyzes the transfer of a dimethylallyl group onto the adenine at position 37 in tRNAs that read codons beginning with uridine, leading to the formation of N6-(dimethylallyl)adenosine (i(6)A).</text>
</comment>
<keyword evidence="6 10" id="KW-0547">Nucleotide-binding</keyword>
<comment type="cofactor">
    <cofactor evidence="1 10">
        <name>Mg(2+)</name>
        <dbReference type="ChEBI" id="CHEBI:18420"/>
    </cofactor>
</comment>
<dbReference type="Pfam" id="PF01715">
    <property type="entry name" value="IPPT"/>
    <property type="match status" value="1"/>
</dbReference>
<evidence type="ECO:0000256" key="5">
    <source>
        <dbReference type="ARBA" id="ARBA00022694"/>
    </source>
</evidence>
<evidence type="ECO:0000256" key="2">
    <source>
        <dbReference type="ARBA" id="ARBA00003213"/>
    </source>
</evidence>
<feature type="site" description="Interaction with substrate tRNA" evidence="10">
    <location>
        <position position="126"/>
    </location>
</feature>
<proteinExistence type="inferred from homology"/>
<evidence type="ECO:0000256" key="8">
    <source>
        <dbReference type="ARBA" id="ARBA00022842"/>
    </source>
</evidence>
<protein>
    <recommendedName>
        <fullName evidence="10">tRNA dimethylallyltransferase</fullName>
        <ecNumber evidence="10">2.5.1.75</ecNumber>
    </recommendedName>
    <alternativeName>
        <fullName evidence="10">Dimethylallyl diphosphate:tRNA dimethylallyltransferase</fullName>
        <shortName evidence="10">DMAPP:tRNA dimethylallyltransferase</shortName>
        <shortName evidence="10">DMATase</shortName>
    </alternativeName>
    <alternativeName>
        <fullName evidence="10">Isopentenyl-diphosphate:tRNA isopentenyltransferase</fullName>
        <shortName evidence="10">IPP transferase</shortName>
        <shortName evidence="10">IPPT</shortName>
        <shortName evidence="10">IPTase</shortName>
    </alternativeName>
</protein>
<comment type="catalytic activity">
    <reaction evidence="9 10 11">
        <text>adenosine(37) in tRNA + dimethylallyl diphosphate = N(6)-dimethylallyladenosine(37) in tRNA + diphosphate</text>
        <dbReference type="Rhea" id="RHEA:26482"/>
        <dbReference type="Rhea" id="RHEA-COMP:10162"/>
        <dbReference type="Rhea" id="RHEA-COMP:10375"/>
        <dbReference type="ChEBI" id="CHEBI:33019"/>
        <dbReference type="ChEBI" id="CHEBI:57623"/>
        <dbReference type="ChEBI" id="CHEBI:74411"/>
        <dbReference type="ChEBI" id="CHEBI:74415"/>
        <dbReference type="EC" id="2.5.1.75"/>
    </reaction>
</comment>
<evidence type="ECO:0000256" key="1">
    <source>
        <dbReference type="ARBA" id="ARBA00001946"/>
    </source>
</evidence>
<keyword evidence="5 10" id="KW-0819">tRNA processing</keyword>
<dbReference type="FunFam" id="1.10.20.140:FF:000001">
    <property type="entry name" value="tRNA dimethylallyltransferase"/>
    <property type="match status" value="1"/>
</dbReference>
<gene>
    <name evidence="10 14" type="primary">miaA</name>
    <name evidence="14" type="ORF">CAE01nite_33130</name>
</gene>
<feature type="binding site" evidence="10">
    <location>
        <begin position="14"/>
        <end position="21"/>
    </location>
    <ligand>
        <name>ATP</name>
        <dbReference type="ChEBI" id="CHEBI:30616"/>
    </ligand>
</feature>
<evidence type="ECO:0000256" key="12">
    <source>
        <dbReference type="RuleBase" id="RU003784"/>
    </source>
</evidence>
<evidence type="ECO:0000256" key="11">
    <source>
        <dbReference type="RuleBase" id="RU003783"/>
    </source>
</evidence>
<dbReference type="InterPro" id="IPR039657">
    <property type="entry name" value="Dimethylallyltransferase"/>
</dbReference>
<dbReference type="SUPFAM" id="SSF52540">
    <property type="entry name" value="P-loop containing nucleoside triphosphate hydrolases"/>
    <property type="match status" value="2"/>
</dbReference>
<dbReference type="NCBIfam" id="TIGR00174">
    <property type="entry name" value="miaA"/>
    <property type="match status" value="1"/>
</dbReference>
<organism evidence="14 15">
    <name type="scientific">Cellulomonas aerilata</name>
    <dbReference type="NCBI Taxonomy" id="515326"/>
    <lineage>
        <taxon>Bacteria</taxon>
        <taxon>Bacillati</taxon>
        <taxon>Actinomycetota</taxon>
        <taxon>Actinomycetes</taxon>
        <taxon>Micrococcales</taxon>
        <taxon>Cellulomonadaceae</taxon>
        <taxon>Cellulomonas</taxon>
    </lineage>
</organism>
<dbReference type="GO" id="GO:0005524">
    <property type="term" value="F:ATP binding"/>
    <property type="evidence" value="ECO:0007669"/>
    <property type="project" value="UniProtKB-UniRule"/>
</dbReference>
<dbReference type="Gene3D" id="3.40.50.300">
    <property type="entry name" value="P-loop containing nucleotide triphosphate hydrolases"/>
    <property type="match status" value="1"/>
</dbReference>
<name>A0A512DGH8_9CELL</name>
<reference evidence="14 15" key="1">
    <citation type="submission" date="2019-07" db="EMBL/GenBank/DDBJ databases">
        <title>Whole genome shotgun sequence of Cellulomonas aerilata NBRC 106308.</title>
        <authorList>
            <person name="Hosoyama A."/>
            <person name="Uohara A."/>
            <person name="Ohji S."/>
            <person name="Ichikawa N."/>
        </authorList>
    </citation>
    <scope>NUCLEOTIDE SEQUENCE [LARGE SCALE GENOMIC DNA]</scope>
    <source>
        <strain evidence="14 15">NBRC 106308</strain>
    </source>
</reference>
<evidence type="ECO:0000313" key="14">
    <source>
        <dbReference type="EMBL" id="GEO35588.1"/>
    </source>
</evidence>
<evidence type="ECO:0000256" key="7">
    <source>
        <dbReference type="ARBA" id="ARBA00022840"/>
    </source>
</evidence>
<dbReference type="Proteomes" id="UP000321181">
    <property type="component" value="Unassembled WGS sequence"/>
</dbReference>
<dbReference type="EMBL" id="BJYY01000021">
    <property type="protein sequence ID" value="GEO35588.1"/>
    <property type="molecule type" value="Genomic_DNA"/>
</dbReference>
<feature type="site" description="Interaction with substrate tRNA" evidence="10">
    <location>
        <position position="105"/>
    </location>
</feature>
<sequence>MSAPRPPLVVAVVGPTATGKSDLGLALAEALDGEVVNADAMQLYRGMDIGTAKLTPAERRGVPHHQLDVLDVTEDASVARYQHEAREDLAAIAGRGRRSVVVGGSGLYVRALLDRLEFPGTDAQVRARLGERAEQHGTRHLHDELARLDPAAAIAIGPANTRRIVRALEVIEITGRPYTANLPEQVYEVPAVQIGLDCDRAVLDARIEARVDRMWDEGLVEETLGLTVHGMSRTAARAVGYAEVLALVRGELDEQAARDAVVAGTRRLARKQMTWFGRDPRIHWLDARDGDLVAHALAVVAAADAGAGTVGDGGAPRRTLGS</sequence>
<dbReference type="EC" id="2.5.1.75" evidence="10"/>
<evidence type="ECO:0000256" key="9">
    <source>
        <dbReference type="ARBA" id="ARBA00049563"/>
    </source>
</evidence>
<dbReference type="InterPro" id="IPR018022">
    <property type="entry name" value="IPT"/>
</dbReference>
<evidence type="ECO:0000256" key="10">
    <source>
        <dbReference type="HAMAP-Rule" id="MF_00185"/>
    </source>
</evidence>
<dbReference type="GO" id="GO:0052381">
    <property type="term" value="F:tRNA dimethylallyltransferase activity"/>
    <property type="evidence" value="ECO:0007669"/>
    <property type="project" value="UniProtKB-UniRule"/>
</dbReference>
<dbReference type="AlphaFoldDB" id="A0A512DGH8"/>
<keyword evidence="15" id="KW-1185">Reference proteome</keyword>
<accession>A0A512DGH8</accession>
<dbReference type="HAMAP" id="MF_00185">
    <property type="entry name" value="IPP_trans"/>
    <property type="match status" value="1"/>
</dbReference>
<comment type="caution">
    <text evidence="14">The sequence shown here is derived from an EMBL/GenBank/DDBJ whole genome shotgun (WGS) entry which is preliminary data.</text>
</comment>
<dbReference type="PANTHER" id="PTHR11088:SF60">
    <property type="entry name" value="TRNA DIMETHYLALLYLTRANSFERASE"/>
    <property type="match status" value="1"/>
</dbReference>
<keyword evidence="4 10" id="KW-0808">Transferase</keyword>
<feature type="binding site" evidence="10">
    <location>
        <begin position="16"/>
        <end position="21"/>
    </location>
    <ligand>
        <name>substrate</name>
    </ligand>
</feature>
<evidence type="ECO:0000313" key="15">
    <source>
        <dbReference type="Proteomes" id="UP000321181"/>
    </source>
</evidence>
<dbReference type="PANTHER" id="PTHR11088">
    <property type="entry name" value="TRNA DIMETHYLALLYLTRANSFERASE"/>
    <property type="match status" value="1"/>
</dbReference>
<dbReference type="InterPro" id="IPR027417">
    <property type="entry name" value="P-loop_NTPase"/>
</dbReference>
<comment type="similarity">
    <text evidence="3 10 13">Belongs to the IPP transferase family.</text>
</comment>
<evidence type="ECO:0000256" key="3">
    <source>
        <dbReference type="ARBA" id="ARBA00005842"/>
    </source>
</evidence>
<dbReference type="RefSeq" id="WP_222595964.1">
    <property type="nucleotide sequence ID" value="NZ_BAAARM010000006.1"/>
</dbReference>
<evidence type="ECO:0000256" key="4">
    <source>
        <dbReference type="ARBA" id="ARBA00022679"/>
    </source>
</evidence>
<evidence type="ECO:0000256" key="6">
    <source>
        <dbReference type="ARBA" id="ARBA00022741"/>
    </source>
</evidence>
<dbReference type="Gene3D" id="1.10.20.140">
    <property type="match status" value="1"/>
</dbReference>
<evidence type="ECO:0000256" key="13">
    <source>
        <dbReference type="RuleBase" id="RU003785"/>
    </source>
</evidence>
<dbReference type="GO" id="GO:0006400">
    <property type="term" value="P:tRNA modification"/>
    <property type="evidence" value="ECO:0007669"/>
    <property type="project" value="TreeGrafter"/>
</dbReference>